<dbReference type="InterPro" id="IPR004163">
    <property type="entry name" value="CoA_transf_BS"/>
</dbReference>
<dbReference type="Gene3D" id="3.40.1080.10">
    <property type="entry name" value="Glutaconate Coenzyme A-transferase"/>
    <property type="match status" value="1"/>
</dbReference>
<gene>
    <name evidence="3" type="primary">pcaI</name>
    <name evidence="3" type="ORF">XINFAN_00826</name>
</gene>
<evidence type="ECO:0000256" key="2">
    <source>
        <dbReference type="ARBA" id="ARBA00022679"/>
    </source>
</evidence>
<name>A0A3P5WNS0_9RHOB</name>
<dbReference type="Proteomes" id="UP000277498">
    <property type="component" value="Unassembled WGS sequence"/>
</dbReference>
<dbReference type="InterPro" id="IPR037171">
    <property type="entry name" value="NagB/RpiA_transferase-like"/>
</dbReference>
<dbReference type="InterPro" id="IPR012792">
    <property type="entry name" value="3-oxoacid_CoA-transf_A"/>
</dbReference>
<organism evidence="3 4">
    <name type="scientific">Pseudogemmobacter humi</name>
    <dbReference type="NCBI Taxonomy" id="2483812"/>
    <lineage>
        <taxon>Bacteria</taxon>
        <taxon>Pseudomonadati</taxon>
        <taxon>Pseudomonadota</taxon>
        <taxon>Alphaproteobacteria</taxon>
        <taxon>Rhodobacterales</taxon>
        <taxon>Paracoccaceae</taxon>
        <taxon>Pseudogemmobacter</taxon>
    </lineage>
</organism>
<evidence type="ECO:0000256" key="1">
    <source>
        <dbReference type="ARBA" id="ARBA00005612"/>
    </source>
</evidence>
<accession>A0A3P5WNS0</accession>
<keyword evidence="4" id="KW-1185">Reference proteome</keyword>
<sequence>MDKTVADLATAVAGIEDGMTVMIGGFGGAGSPIELIHALIDRFRATGHPKALTVVNNNAGNGHVGLAALIEAGMVRKLICSFPRSADPVVFTELYLAGRIELELVPQGTLAERIRAGGAGIPAFYTPTSFGTDLAKGKPVEEFEGRSYVRERWLKADVALVKAETADRHGNLTYRAAARNFNPLMCMAAAQTVVQASHIVAPGAIDPEVIVTPGIFVQKIVQVSHPHQEEDLNRANATYPLEA</sequence>
<dbReference type="InterPro" id="IPR004165">
    <property type="entry name" value="CoA_trans_fam_I"/>
</dbReference>
<comment type="similarity">
    <text evidence="1">Belongs to the 3-oxoacid CoA-transferase subunit A family.</text>
</comment>
<dbReference type="OrthoDB" id="9777193at2"/>
<dbReference type="NCBIfam" id="TIGR02429">
    <property type="entry name" value="pcaI_scoA_fam"/>
    <property type="match status" value="1"/>
</dbReference>
<protein>
    <submittedName>
        <fullName evidence="3">3-oxoadipate CoA-transferase subunit A</fullName>
        <ecNumber evidence="3">2.8.3.6</ecNumber>
    </submittedName>
</protein>
<dbReference type="SMART" id="SM00882">
    <property type="entry name" value="CoA_trans"/>
    <property type="match status" value="1"/>
</dbReference>
<dbReference type="EMBL" id="UXAW01000045">
    <property type="protein sequence ID" value="VDC22622.1"/>
    <property type="molecule type" value="Genomic_DNA"/>
</dbReference>
<dbReference type="RefSeq" id="WP_124085255.1">
    <property type="nucleotide sequence ID" value="NZ_UXAW01000045.1"/>
</dbReference>
<dbReference type="PROSITE" id="PS01273">
    <property type="entry name" value="COA_TRANSF_1"/>
    <property type="match status" value="1"/>
</dbReference>
<dbReference type="AlphaFoldDB" id="A0A3P5WNS0"/>
<dbReference type="SUPFAM" id="SSF100950">
    <property type="entry name" value="NagB/RpiA/CoA transferase-like"/>
    <property type="match status" value="1"/>
</dbReference>
<keyword evidence="2 3" id="KW-0808">Transferase</keyword>
<evidence type="ECO:0000313" key="3">
    <source>
        <dbReference type="EMBL" id="VDC22622.1"/>
    </source>
</evidence>
<dbReference type="Pfam" id="PF01144">
    <property type="entry name" value="CoA_trans"/>
    <property type="match status" value="1"/>
</dbReference>
<dbReference type="PANTHER" id="PTHR13707:SF60">
    <property type="entry name" value="ACETATE COA-TRANSFERASE SUBUNIT ALPHA"/>
    <property type="match status" value="1"/>
</dbReference>
<reference evidence="3 4" key="1">
    <citation type="submission" date="2018-11" db="EMBL/GenBank/DDBJ databases">
        <authorList>
            <person name="Criscuolo A."/>
        </authorList>
    </citation>
    <scope>NUCLEOTIDE SEQUENCE [LARGE SCALE GENOMIC DNA]</scope>
    <source>
        <strain evidence="3">ACIP111625</strain>
    </source>
</reference>
<dbReference type="PANTHER" id="PTHR13707">
    <property type="entry name" value="KETOACID-COENZYME A TRANSFERASE"/>
    <property type="match status" value="1"/>
</dbReference>
<proteinExistence type="inferred from homology"/>
<dbReference type="EC" id="2.8.3.6" evidence="3"/>
<dbReference type="GO" id="GO:0047569">
    <property type="term" value="F:3-oxoadipate CoA-transferase activity"/>
    <property type="evidence" value="ECO:0007669"/>
    <property type="project" value="UniProtKB-EC"/>
</dbReference>
<evidence type="ECO:0000313" key="4">
    <source>
        <dbReference type="Proteomes" id="UP000277498"/>
    </source>
</evidence>